<feature type="transmembrane region" description="Helical" evidence="8">
    <location>
        <begin position="133"/>
        <end position="149"/>
    </location>
</feature>
<dbReference type="PANTHER" id="PTHR20855:SF3">
    <property type="entry name" value="LD03007P"/>
    <property type="match status" value="1"/>
</dbReference>
<feature type="binding site" evidence="7">
    <location>
        <position position="245"/>
    </location>
    <ligand>
        <name>Zn(2+)</name>
        <dbReference type="ChEBI" id="CHEBI:29105"/>
    </ligand>
</feature>
<feature type="transmembrane region" description="Helical" evidence="8">
    <location>
        <begin position="95"/>
        <end position="112"/>
    </location>
</feature>
<feature type="transmembrane region" description="Helical" evidence="8">
    <location>
        <begin position="208"/>
        <end position="228"/>
    </location>
</feature>
<name>A0A3N2ATJ2_9MICO</name>
<keyword evidence="7" id="KW-0479">Metal-binding</keyword>
<comment type="subcellular location">
    <subcellularLocation>
        <location evidence="1">Cell membrane</location>
        <topology evidence="1">Multi-pass membrane protein</topology>
    </subcellularLocation>
</comment>
<evidence type="ECO:0000256" key="1">
    <source>
        <dbReference type="ARBA" id="ARBA00004651"/>
    </source>
</evidence>
<dbReference type="PANTHER" id="PTHR20855">
    <property type="entry name" value="ADIPOR/PROGESTIN RECEPTOR-RELATED"/>
    <property type="match status" value="1"/>
</dbReference>
<keyword evidence="3" id="KW-1003">Cell membrane</keyword>
<evidence type="ECO:0000256" key="7">
    <source>
        <dbReference type="PIRSR" id="PIRSR604254-1"/>
    </source>
</evidence>
<comment type="similarity">
    <text evidence="2">Belongs to the UPF0073 (Hly-III) family.</text>
</comment>
<accession>A0A3N2ATJ2</accession>
<dbReference type="AlphaFoldDB" id="A0A3N2ATJ2"/>
<dbReference type="GO" id="GO:0140911">
    <property type="term" value="F:pore-forming activity"/>
    <property type="evidence" value="ECO:0007669"/>
    <property type="project" value="InterPro"/>
</dbReference>
<feature type="transmembrane region" description="Helical" evidence="8">
    <location>
        <begin position="66"/>
        <end position="89"/>
    </location>
</feature>
<keyword evidence="7" id="KW-0862">Zinc</keyword>
<dbReference type="NCBIfam" id="TIGR01065">
    <property type="entry name" value="hlyIII"/>
    <property type="match status" value="1"/>
</dbReference>
<organism evidence="9 10">
    <name type="scientific">Agrococcus jenensis</name>
    <dbReference type="NCBI Taxonomy" id="46353"/>
    <lineage>
        <taxon>Bacteria</taxon>
        <taxon>Bacillati</taxon>
        <taxon>Actinomycetota</taxon>
        <taxon>Actinomycetes</taxon>
        <taxon>Micrococcales</taxon>
        <taxon>Microbacteriaceae</taxon>
        <taxon>Agrococcus</taxon>
    </lineage>
</organism>
<evidence type="ECO:0000256" key="6">
    <source>
        <dbReference type="ARBA" id="ARBA00023136"/>
    </source>
</evidence>
<evidence type="ECO:0000256" key="4">
    <source>
        <dbReference type="ARBA" id="ARBA00022692"/>
    </source>
</evidence>
<evidence type="ECO:0000256" key="5">
    <source>
        <dbReference type="ARBA" id="ARBA00022989"/>
    </source>
</evidence>
<feature type="transmembrane region" description="Helical" evidence="8">
    <location>
        <begin position="155"/>
        <end position="175"/>
    </location>
</feature>
<dbReference type="GO" id="GO:0005886">
    <property type="term" value="C:plasma membrane"/>
    <property type="evidence" value="ECO:0007669"/>
    <property type="project" value="UniProtKB-SubCell"/>
</dbReference>
<evidence type="ECO:0000313" key="9">
    <source>
        <dbReference type="EMBL" id="ROR66306.1"/>
    </source>
</evidence>
<keyword evidence="4 8" id="KW-0812">Transmembrane</keyword>
<feature type="binding site" evidence="7">
    <location>
        <position position="241"/>
    </location>
    <ligand>
        <name>Zn(2+)</name>
        <dbReference type="ChEBI" id="CHEBI:29105"/>
    </ligand>
</feature>
<dbReference type="GO" id="GO:0046872">
    <property type="term" value="F:metal ion binding"/>
    <property type="evidence" value="ECO:0007669"/>
    <property type="project" value="UniProtKB-KW"/>
</dbReference>
<feature type="binding site" evidence="7">
    <location>
        <position position="113"/>
    </location>
    <ligand>
        <name>Zn(2+)</name>
        <dbReference type="ChEBI" id="CHEBI:29105"/>
    </ligand>
</feature>
<dbReference type="InterPro" id="IPR004254">
    <property type="entry name" value="AdipoR/HlyIII-related"/>
</dbReference>
<evidence type="ECO:0000313" key="10">
    <source>
        <dbReference type="Proteomes" id="UP000275456"/>
    </source>
</evidence>
<reference evidence="9 10" key="1">
    <citation type="submission" date="2018-11" db="EMBL/GenBank/DDBJ databases">
        <title>Sequencing the genomes of 1000 actinobacteria strains.</title>
        <authorList>
            <person name="Klenk H.-P."/>
        </authorList>
    </citation>
    <scope>NUCLEOTIDE SEQUENCE [LARGE SCALE GENOMIC DNA]</scope>
    <source>
        <strain evidence="9 10">DSM 9580</strain>
    </source>
</reference>
<feature type="transmembrane region" description="Helical" evidence="8">
    <location>
        <begin position="240"/>
        <end position="265"/>
    </location>
</feature>
<evidence type="ECO:0000256" key="2">
    <source>
        <dbReference type="ARBA" id="ARBA00008488"/>
    </source>
</evidence>
<protein>
    <submittedName>
        <fullName evidence="9">Channel protein (Hemolysin III family)</fullName>
    </submittedName>
</protein>
<dbReference type="InterPro" id="IPR005744">
    <property type="entry name" value="Hy-lIII"/>
</dbReference>
<gene>
    <name evidence="9" type="ORF">EDD26_1688</name>
</gene>
<comment type="caution">
    <text evidence="9">The sequence shown here is derived from an EMBL/GenBank/DDBJ whole genome shotgun (WGS) entry which is preliminary data.</text>
</comment>
<feature type="transmembrane region" description="Helical" evidence="8">
    <location>
        <begin position="182"/>
        <end position="202"/>
    </location>
</feature>
<dbReference type="EMBL" id="RKHJ01000001">
    <property type="protein sequence ID" value="ROR66306.1"/>
    <property type="molecule type" value="Genomic_DNA"/>
</dbReference>
<keyword evidence="5 8" id="KW-1133">Transmembrane helix</keyword>
<dbReference type="Pfam" id="PF03006">
    <property type="entry name" value="HlyIII"/>
    <property type="match status" value="1"/>
</dbReference>
<evidence type="ECO:0000256" key="8">
    <source>
        <dbReference type="SAM" id="Phobius"/>
    </source>
</evidence>
<proteinExistence type="inferred from homology"/>
<keyword evidence="6 8" id="KW-0472">Membrane</keyword>
<keyword evidence="10" id="KW-1185">Reference proteome</keyword>
<dbReference type="Proteomes" id="UP000275456">
    <property type="component" value="Unassembled WGS sequence"/>
</dbReference>
<evidence type="ECO:0000256" key="3">
    <source>
        <dbReference type="ARBA" id="ARBA00022475"/>
    </source>
</evidence>
<sequence length="268" mass="28799">MLDAVLRTPYAVVMALQSEPAGASSDRPSPEVRVSDPSSAHLPLIEAAGDSIVEAAVEQKPTWRGWIHAGTAPLALIAGIVLVVIADGATAKVSTAVYAASSLLMFGVSAVYHRFHWQERTRVLLKRLDHANIFLLIAGSYTPIALLTLPSPTDWILLTVIWAGAVLGIAFRIFWLHAPRWLYVPIYLALGWAAVAFLPQIWSANAMTAALVIAGGLAYTVGAIAYGMKKPNPFPGRFGFHEIFHACTLVAFLCHWTAIMLVAVAPPA</sequence>